<dbReference type="EMBL" id="CADCXU010030618">
    <property type="protein sequence ID" value="CAB0016871.1"/>
    <property type="molecule type" value="Genomic_DNA"/>
</dbReference>
<organism evidence="2 3">
    <name type="scientific">Nesidiocoris tenuis</name>
    <dbReference type="NCBI Taxonomy" id="355587"/>
    <lineage>
        <taxon>Eukaryota</taxon>
        <taxon>Metazoa</taxon>
        <taxon>Ecdysozoa</taxon>
        <taxon>Arthropoda</taxon>
        <taxon>Hexapoda</taxon>
        <taxon>Insecta</taxon>
        <taxon>Pterygota</taxon>
        <taxon>Neoptera</taxon>
        <taxon>Paraneoptera</taxon>
        <taxon>Hemiptera</taxon>
        <taxon>Heteroptera</taxon>
        <taxon>Panheteroptera</taxon>
        <taxon>Cimicomorpha</taxon>
        <taxon>Miridae</taxon>
        <taxon>Dicyphina</taxon>
        <taxon>Nesidiocoris</taxon>
    </lineage>
</organism>
<protein>
    <submittedName>
        <fullName evidence="2">Uncharacterized protein</fullName>
    </submittedName>
</protein>
<evidence type="ECO:0000256" key="1">
    <source>
        <dbReference type="SAM" id="MobiDB-lite"/>
    </source>
</evidence>
<dbReference type="Proteomes" id="UP000479000">
    <property type="component" value="Unassembled WGS sequence"/>
</dbReference>
<feature type="region of interest" description="Disordered" evidence="1">
    <location>
        <begin position="79"/>
        <end position="114"/>
    </location>
</feature>
<evidence type="ECO:0000313" key="3">
    <source>
        <dbReference type="Proteomes" id="UP000479000"/>
    </source>
</evidence>
<keyword evidence="3" id="KW-1185">Reference proteome</keyword>
<feature type="non-terminal residue" evidence="2">
    <location>
        <position position="149"/>
    </location>
</feature>
<dbReference type="AlphaFoldDB" id="A0A6H5HQE4"/>
<proteinExistence type="predicted"/>
<sequence>MTRYDPKTTSNWGERDNRGKTSREMASKGYRTHLLCYQFRNLRLRQHSAPRSRRQTVRVRSEATSSQIAVCPSAGNILSSQSSVRRGGHEISRPADAFPGSSSHSGTEAAPVGLSETKSEVLKIRISTSISTTSISKRFHRYFQRQEHR</sequence>
<feature type="region of interest" description="Disordered" evidence="1">
    <location>
        <begin position="1"/>
        <end position="26"/>
    </location>
</feature>
<name>A0A6H5HQE4_9HEMI</name>
<evidence type="ECO:0000313" key="2">
    <source>
        <dbReference type="EMBL" id="CAB0016871.1"/>
    </source>
</evidence>
<gene>
    <name evidence="2" type="ORF">NTEN_LOCUS20996</name>
</gene>
<reference evidence="2 3" key="1">
    <citation type="submission" date="2020-02" db="EMBL/GenBank/DDBJ databases">
        <authorList>
            <person name="Ferguson B K."/>
        </authorList>
    </citation>
    <scope>NUCLEOTIDE SEQUENCE [LARGE SCALE GENOMIC DNA]</scope>
</reference>
<feature type="compositionally biased region" description="Basic and acidic residues" evidence="1">
    <location>
        <begin position="13"/>
        <end position="26"/>
    </location>
</feature>
<accession>A0A6H5HQE4</accession>